<dbReference type="SFLD" id="SFLDS00003">
    <property type="entry name" value="Haloacid_Dehalogenase"/>
    <property type="match status" value="1"/>
</dbReference>
<dbReference type="Gene3D" id="3.40.50.1000">
    <property type="entry name" value="HAD superfamily/HAD-like"/>
    <property type="match status" value="1"/>
</dbReference>
<keyword evidence="5 6" id="KW-0472">Membrane</keyword>
<dbReference type="RefSeq" id="WP_138107960.1">
    <property type="nucleotide sequence ID" value="NZ_VBRA02000007.1"/>
</dbReference>
<feature type="transmembrane region" description="Helical" evidence="6">
    <location>
        <begin position="81"/>
        <end position="98"/>
    </location>
</feature>
<dbReference type="InterPro" id="IPR044492">
    <property type="entry name" value="P_typ_ATPase_HD_dom"/>
</dbReference>
<dbReference type="SUPFAM" id="SSF56784">
    <property type="entry name" value="HAD-like"/>
    <property type="match status" value="1"/>
</dbReference>
<dbReference type="NCBIfam" id="TIGR01494">
    <property type="entry name" value="ATPase_P-type"/>
    <property type="match status" value="2"/>
</dbReference>
<evidence type="ECO:0000256" key="3">
    <source>
        <dbReference type="ARBA" id="ARBA00022967"/>
    </source>
</evidence>
<gene>
    <name evidence="8" type="ORF">FEF22_000740</name>
</gene>
<evidence type="ECO:0000259" key="7">
    <source>
        <dbReference type="Pfam" id="PF00122"/>
    </source>
</evidence>
<dbReference type="Proteomes" id="UP001192346">
    <property type="component" value="Unassembled WGS sequence"/>
</dbReference>
<sequence length="797" mass="91466">MIKNIIKKKEKSNIKKEIWSNFEGLSEEIVKKKIKEKKNNKNIIDNNKTIKDIIFSNVFTFFNLLLFFMTIIILNTHHYEQLFFLFINALNLIINITQEIKAKITLDKISLITHTNSKVIREKKLISISSENIIKNDIIFLDNNEQIIVDAKILKGFLTVDESLLTGESKPIIKKKGDFLYSGSYVIDGQACAQVKAVAKNMYISKLSKTAKKYKKIKTPLTQNFSFLVLFITFLLVPIALLLSFSFKKISNDNFILSLCGFMLGTMPSGLFLLTNVTLAIGFVKLAKKKAYIKDLFGIEMLAQIDILCLDKTGTITDGKMEVKEILNYPNYPMNKQLLSDIINSFSNNNATQNALKEKFYIKEKNIKNNNKIIKVQNFSSLLKYSMVEFDKLGTFVLGAPDFILKKNFYIIENDVNNKTKKGFRVLLLAQTDEKINKINKNTNYKLISLIMLEDVIKKDAPQTIKFFKQNNIKIKIISGDNPETINFILNRIGINDSKQKVINLANLSEEEIKKISIKNDFFGRATPEQKKIIINEIKKNNHKVAMIGDGINDILAFKESDLSIAMASGNKTVQNVANLILIDSKFHSLTKVITEGKRVINNLTKLSVLFLVKTISSFVLASITIINNTFSKIILTYPFNPLQMNLIDTFFIGIPSFFLALEPSEKKIKTNFLKIIFKNSLPFAIMIGFNYFYLLNFIFEKNFIQEQISIILHFITAIIFLFLLIKSSMPLKKFKLFLIILMLLGFVIFDYFLLLNKTDLVSLKQNLIQNYSSYIKISIINIIFLFFVTKKFNIKK</sequence>
<dbReference type="Pfam" id="PF00702">
    <property type="entry name" value="Hydrolase"/>
    <property type="match status" value="1"/>
</dbReference>
<dbReference type="Gene3D" id="3.40.1110.10">
    <property type="entry name" value="Calcium-transporting ATPase, cytoplasmic domain N"/>
    <property type="match status" value="1"/>
</dbReference>
<accession>A0ABS5BJE2</accession>
<evidence type="ECO:0000256" key="4">
    <source>
        <dbReference type="ARBA" id="ARBA00022989"/>
    </source>
</evidence>
<dbReference type="InterPro" id="IPR023298">
    <property type="entry name" value="ATPase_P-typ_TM_dom_sf"/>
</dbReference>
<dbReference type="PROSITE" id="PS00154">
    <property type="entry name" value="ATPASE_E1_E2"/>
    <property type="match status" value="1"/>
</dbReference>
<dbReference type="SUPFAM" id="SSF81653">
    <property type="entry name" value="Calcium ATPase, transduction domain A"/>
    <property type="match status" value="1"/>
</dbReference>
<feature type="transmembrane region" description="Helical" evidence="6">
    <location>
        <begin position="255"/>
        <end position="284"/>
    </location>
</feature>
<dbReference type="InterPro" id="IPR008250">
    <property type="entry name" value="ATPase_P-typ_transduc_dom_A_sf"/>
</dbReference>
<feature type="domain" description="P-type ATPase A" evidence="7">
    <location>
        <begin position="114"/>
        <end position="210"/>
    </location>
</feature>
<dbReference type="SUPFAM" id="SSF81660">
    <property type="entry name" value="Metal cation-transporting ATPase, ATP-binding domain N"/>
    <property type="match status" value="1"/>
</dbReference>
<dbReference type="InterPro" id="IPR018303">
    <property type="entry name" value="ATPase_P-typ_P_site"/>
</dbReference>
<comment type="subcellular location">
    <subcellularLocation>
        <location evidence="1">Membrane</location>
        <topology evidence="1">Multi-pass membrane protein</topology>
    </subcellularLocation>
</comment>
<dbReference type="EMBL" id="VBRA02000007">
    <property type="protein sequence ID" value="MBP3059314.1"/>
    <property type="molecule type" value="Genomic_DNA"/>
</dbReference>
<comment type="caution">
    <text evidence="8">The sequence shown here is derived from an EMBL/GenBank/DDBJ whole genome shotgun (WGS) entry which is preliminary data.</text>
</comment>
<feature type="transmembrane region" description="Helical" evidence="6">
    <location>
        <begin position="706"/>
        <end position="725"/>
    </location>
</feature>
<feature type="transmembrane region" description="Helical" evidence="6">
    <location>
        <begin position="643"/>
        <end position="662"/>
    </location>
</feature>
<dbReference type="Gene3D" id="1.20.1110.10">
    <property type="entry name" value="Calcium-transporting ATPase, transmembrane domain"/>
    <property type="match status" value="1"/>
</dbReference>
<evidence type="ECO:0000256" key="6">
    <source>
        <dbReference type="SAM" id="Phobius"/>
    </source>
</evidence>
<feature type="transmembrane region" description="Helical" evidence="6">
    <location>
        <begin position="775"/>
        <end position="793"/>
    </location>
</feature>
<dbReference type="InterPro" id="IPR023214">
    <property type="entry name" value="HAD_sf"/>
</dbReference>
<protein>
    <submittedName>
        <fullName evidence="8">HAD-IC family P-type ATPase</fullName>
    </submittedName>
</protein>
<proteinExistence type="predicted"/>
<evidence type="ECO:0000313" key="9">
    <source>
        <dbReference type="Proteomes" id="UP001192346"/>
    </source>
</evidence>
<dbReference type="Pfam" id="PF00122">
    <property type="entry name" value="E1-E2_ATPase"/>
    <property type="match status" value="1"/>
</dbReference>
<dbReference type="InterPro" id="IPR001757">
    <property type="entry name" value="P_typ_ATPase"/>
</dbReference>
<dbReference type="InterPro" id="IPR059000">
    <property type="entry name" value="ATPase_P-type_domA"/>
</dbReference>
<evidence type="ECO:0000256" key="1">
    <source>
        <dbReference type="ARBA" id="ARBA00004141"/>
    </source>
</evidence>
<dbReference type="InterPro" id="IPR023299">
    <property type="entry name" value="ATPase_P-typ_cyto_dom_N"/>
</dbReference>
<dbReference type="SUPFAM" id="SSF81665">
    <property type="entry name" value="Calcium ATPase, transmembrane domain M"/>
    <property type="match status" value="1"/>
</dbReference>
<dbReference type="PANTHER" id="PTHR42861">
    <property type="entry name" value="CALCIUM-TRANSPORTING ATPASE"/>
    <property type="match status" value="1"/>
</dbReference>
<dbReference type="InterPro" id="IPR036412">
    <property type="entry name" value="HAD-like_sf"/>
</dbReference>
<feature type="transmembrane region" description="Helical" evidence="6">
    <location>
        <begin position="225"/>
        <end position="243"/>
    </location>
</feature>
<feature type="transmembrane region" description="Helical" evidence="6">
    <location>
        <begin position="607"/>
        <end position="631"/>
    </location>
</feature>
<evidence type="ECO:0000256" key="5">
    <source>
        <dbReference type="ARBA" id="ARBA00023136"/>
    </source>
</evidence>
<dbReference type="Gene3D" id="2.70.150.10">
    <property type="entry name" value="Calcium-transporting ATPase, cytoplasmic transduction domain A"/>
    <property type="match status" value="1"/>
</dbReference>
<keyword evidence="3" id="KW-1278">Translocase</keyword>
<name>A0ABS5BJE2_9MOLU</name>
<keyword evidence="4 6" id="KW-1133">Transmembrane helix</keyword>
<organism evidence="8 9">
    <name type="scientific">Texas Phoenix palm phytoplasma</name>
    <dbReference type="NCBI Taxonomy" id="176709"/>
    <lineage>
        <taxon>Bacteria</taxon>
        <taxon>Bacillati</taxon>
        <taxon>Mycoplasmatota</taxon>
        <taxon>Mollicutes</taxon>
        <taxon>Acholeplasmatales</taxon>
        <taxon>Acholeplasmataceae</taxon>
        <taxon>Candidatus Phytoplasma</taxon>
        <taxon>16SrIV (Coconut lethal yellows group)</taxon>
    </lineage>
</organism>
<evidence type="ECO:0000256" key="2">
    <source>
        <dbReference type="ARBA" id="ARBA00022692"/>
    </source>
</evidence>
<dbReference type="SFLD" id="SFLDG00002">
    <property type="entry name" value="C1.7:_P-type_atpase_like"/>
    <property type="match status" value="1"/>
</dbReference>
<evidence type="ECO:0000313" key="8">
    <source>
        <dbReference type="EMBL" id="MBP3059314.1"/>
    </source>
</evidence>
<keyword evidence="9" id="KW-1185">Reference proteome</keyword>
<dbReference type="PRINTS" id="PR00119">
    <property type="entry name" value="CATATPASE"/>
</dbReference>
<reference evidence="8" key="1">
    <citation type="submission" date="2019-10" db="EMBL/GenBank/DDBJ databases">
        <title>Whole Genome Sequencing and Characterization of Texas Phoenix Palm Decline Phytoplasma Belongs to Lethal Yellowing (16SrIV) Group.</title>
        <authorList>
            <person name="Bao M."/>
        </authorList>
    </citation>
    <scope>NUCLEOTIDE SEQUENCE [LARGE SCALE GENOMIC DNA]</scope>
    <source>
        <strain evidence="8">ACPD</strain>
    </source>
</reference>
<feature type="transmembrane region" description="Helical" evidence="6">
    <location>
        <begin position="53"/>
        <end position="75"/>
    </location>
</feature>
<feature type="transmembrane region" description="Helical" evidence="6">
    <location>
        <begin position="737"/>
        <end position="755"/>
    </location>
</feature>
<feature type="transmembrane region" description="Helical" evidence="6">
    <location>
        <begin position="682"/>
        <end position="700"/>
    </location>
</feature>
<dbReference type="SFLD" id="SFLDF00027">
    <property type="entry name" value="p-type_atpase"/>
    <property type="match status" value="1"/>
</dbReference>
<keyword evidence="2 6" id="KW-0812">Transmembrane</keyword>